<dbReference type="InterPro" id="IPR016516">
    <property type="entry name" value="UCP07580"/>
</dbReference>
<accession>A0A192A0M4</accession>
<sequence length="298" mass="34473">MMPVRRDVHPHLPADRISNWHERGTHVTHFLNALSIFFPTGERFFMDSVRNYRHLVTDPELKQAVAGFIGQEAMHTREHVLYNDLLDRAGLPANRIDRFVGKFLNVLRKYTPKSHQLAVTVALEHYTAMLANQVLSHEDGLGRNSEPGYRQVWLWHAMEETEHKAVSYDVWNLAIKPGLRRYILRTSVMLTTTVLFWSMVFYVHLRLIFADRTCKNKFFGLGKAFHFLWIHPAPLRKIIPEFFDFFRPSFHPWDEDNRAALERLPKLISEIEAYAAANGEAPSPSIRRKLSTAGAAGS</sequence>
<protein>
    <submittedName>
        <fullName evidence="1">Metal-dependent hydrolase</fullName>
    </submittedName>
</protein>
<dbReference type="PANTHER" id="PTHR39456">
    <property type="entry name" value="METAL-DEPENDENT HYDROLASE"/>
    <property type="match status" value="1"/>
</dbReference>
<dbReference type="STRING" id="190721.ACS15_3461"/>
<evidence type="ECO:0000313" key="1">
    <source>
        <dbReference type="EMBL" id="ANJ73934.1"/>
    </source>
</evidence>
<organism evidence="1 2">
    <name type="scientific">Ralstonia insidiosa</name>
    <dbReference type="NCBI Taxonomy" id="190721"/>
    <lineage>
        <taxon>Bacteria</taxon>
        <taxon>Pseudomonadati</taxon>
        <taxon>Pseudomonadota</taxon>
        <taxon>Betaproteobacteria</taxon>
        <taxon>Burkholderiales</taxon>
        <taxon>Burkholderiaceae</taxon>
        <taxon>Ralstonia</taxon>
    </lineage>
</organism>
<reference evidence="2" key="1">
    <citation type="submission" date="2016-06" db="EMBL/GenBank/DDBJ databases">
        <authorList>
            <person name="Xu Y."/>
            <person name="Nagy A."/>
            <person name="Yan X."/>
            <person name="Kim S.W."/>
            <person name="Haley B."/>
            <person name="Liu N.T."/>
            <person name="Nou X."/>
        </authorList>
    </citation>
    <scope>NUCLEOTIDE SEQUENCE [LARGE SCALE GENOMIC DNA]</scope>
    <source>
        <strain evidence="2">ATCC 49129</strain>
    </source>
</reference>
<dbReference type="Pfam" id="PF10118">
    <property type="entry name" value="Metal_hydrol"/>
    <property type="match status" value="1"/>
</dbReference>
<dbReference type="GO" id="GO:0016787">
    <property type="term" value="F:hydrolase activity"/>
    <property type="evidence" value="ECO:0007669"/>
    <property type="project" value="UniProtKB-KW"/>
</dbReference>
<dbReference type="EMBL" id="CP016022">
    <property type="protein sequence ID" value="ANJ73934.1"/>
    <property type="molecule type" value="Genomic_DNA"/>
</dbReference>
<dbReference type="Proteomes" id="UP000078572">
    <property type="component" value="Chromosome 1"/>
</dbReference>
<dbReference type="PANTHER" id="PTHR39456:SF1">
    <property type="entry name" value="METAL-DEPENDENT HYDROLASE"/>
    <property type="match status" value="1"/>
</dbReference>
<keyword evidence="2" id="KW-1185">Reference proteome</keyword>
<keyword evidence="1" id="KW-0378">Hydrolase</keyword>
<proteinExistence type="predicted"/>
<dbReference type="AlphaFoldDB" id="A0A192A0M4"/>
<evidence type="ECO:0000313" key="2">
    <source>
        <dbReference type="Proteomes" id="UP000078572"/>
    </source>
</evidence>
<dbReference type="RefSeq" id="WP_064805519.1">
    <property type="nucleotide sequence ID" value="NZ_CP016022.1"/>
</dbReference>
<name>A0A192A0M4_9RALS</name>
<dbReference type="OrthoDB" id="4760165at2"/>
<dbReference type="GeneID" id="61527602"/>
<dbReference type="PIRSF" id="PIRSF007580">
    <property type="entry name" value="UCP07580"/>
    <property type="match status" value="1"/>
</dbReference>
<gene>
    <name evidence="1" type="ORF">A9Y76_16390</name>
</gene>